<dbReference type="AlphaFoldDB" id="U6GLR7"/>
<feature type="domain" description="EGF-like" evidence="3">
    <location>
        <begin position="527"/>
        <end position="563"/>
    </location>
</feature>
<evidence type="ECO:0000313" key="4">
    <source>
        <dbReference type="EMBL" id="CDI80238.1"/>
    </source>
</evidence>
<name>U6GLR7_9EIME</name>
<dbReference type="VEuPathDB" id="ToxoDB:EPH_0008820"/>
<comment type="caution">
    <text evidence="1">Lacks conserved residue(s) required for the propagation of feature annotation.</text>
</comment>
<evidence type="ECO:0000259" key="3">
    <source>
        <dbReference type="PROSITE" id="PS50026"/>
    </source>
</evidence>
<sequence>MILEEDWASCPVLLPQPRWGEGVRRKAESPYTCTDADAKSLKLTHWAVCPPASASQYSGTLFKIASDNHRSALASMSRNVAASLALLRLPAAANCCHFKYPGNSLPVQGKPDTDCISGTCSVKSGGSAYESLMSQRSVADEGQQAKEGADAQLCGVLHLILQHLRVASEEGQKLESSLRLTGEKAEHLKTCDNARRSDHVPFKPSEMEAVSDETEQLQQPVVGEPVQCLEVYTAVGQECITNRRRFQEEESLREAFADDDPAVRERSQMTLAELEQKLKKKEKERQCIPRVLKELSIIACDKADGSECGKAEDRAVVRVVSASSSEDGGFSSAAQSPGRISTSLGEGADDLLEKAAPLFTSAGGDDVNARGVAQQGFLGSPPVHAENIVLEAASQQEEACTLPYLETLDNDQVAFRIHQQKLKGCSARNVSFSPETIAAQSLISQLRSVLKRQKRTPLEGQDLLPFTAASSAVTSGSNGSSTFGDSIVDDEWSACDVVEGPNCTAEAPTWVAAPTDLGDNGADGLNGKDECSLEYCEGGSTCKSSGPEVEACSCQNETGSLCLH</sequence>
<dbReference type="EMBL" id="HG691817">
    <property type="protein sequence ID" value="CDI80238.1"/>
    <property type="molecule type" value="Genomic_DNA"/>
</dbReference>
<feature type="compositionally biased region" description="Low complexity" evidence="2">
    <location>
        <begin position="325"/>
        <end position="334"/>
    </location>
</feature>
<dbReference type="Proteomes" id="UP000018201">
    <property type="component" value="Unassembled WGS sequence"/>
</dbReference>
<evidence type="ECO:0000313" key="5">
    <source>
        <dbReference type="Proteomes" id="UP000018201"/>
    </source>
</evidence>
<evidence type="ECO:0000256" key="2">
    <source>
        <dbReference type="SAM" id="MobiDB-lite"/>
    </source>
</evidence>
<gene>
    <name evidence="4" type="ORF">EPH_0008820</name>
</gene>
<reference evidence="4" key="1">
    <citation type="submission" date="2013-10" db="EMBL/GenBank/DDBJ databases">
        <title>Genomic analysis of the causative agents of coccidiosis in chickens.</title>
        <authorList>
            <person name="Reid A.J."/>
            <person name="Blake D."/>
            <person name="Billington K."/>
            <person name="Browne H."/>
            <person name="Dunn M."/>
            <person name="Hung S."/>
            <person name="Kawahara F."/>
            <person name="Miranda-Saavedra D."/>
            <person name="Mourier T."/>
            <person name="Nagra H."/>
            <person name="Otto T.D."/>
            <person name="Rawlings N."/>
            <person name="Sanchez A."/>
            <person name="Sanders M."/>
            <person name="Subramaniam C."/>
            <person name="Tay Y."/>
            <person name="Dear P."/>
            <person name="Doerig C."/>
            <person name="Gruber A."/>
            <person name="Parkinson J."/>
            <person name="Shirley M."/>
            <person name="Wan K.L."/>
            <person name="Berriman M."/>
            <person name="Tomley F."/>
            <person name="Pain A."/>
        </authorList>
    </citation>
    <scope>NUCLEOTIDE SEQUENCE [LARGE SCALE GENOMIC DNA]</scope>
    <source>
        <strain evidence="4">Houghton</strain>
    </source>
</reference>
<dbReference type="InterPro" id="IPR000742">
    <property type="entry name" value="EGF"/>
</dbReference>
<reference evidence="4" key="2">
    <citation type="submission" date="2013-10" db="EMBL/GenBank/DDBJ databases">
        <authorList>
            <person name="Aslett M."/>
        </authorList>
    </citation>
    <scope>NUCLEOTIDE SEQUENCE [LARGE SCALE GENOMIC DNA]</scope>
    <source>
        <strain evidence="4">Houghton</strain>
    </source>
</reference>
<proteinExistence type="predicted"/>
<protein>
    <recommendedName>
        <fullName evidence="3">EGF-like domain-containing protein</fullName>
    </recommendedName>
</protein>
<keyword evidence="5" id="KW-1185">Reference proteome</keyword>
<organism evidence="4 5">
    <name type="scientific">Eimeria praecox</name>
    <dbReference type="NCBI Taxonomy" id="51316"/>
    <lineage>
        <taxon>Eukaryota</taxon>
        <taxon>Sar</taxon>
        <taxon>Alveolata</taxon>
        <taxon>Apicomplexa</taxon>
        <taxon>Conoidasida</taxon>
        <taxon>Coccidia</taxon>
        <taxon>Eucoccidiorida</taxon>
        <taxon>Eimeriorina</taxon>
        <taxon>Eimeriidae</taxon>
        <taxon>Eimeria</taxon>
    </lineage>
</organism>
<evidence type="ECO:0000256" key="1">
    <source>
        <dbReference type="PROSITE-ProRule" id="PRU00076"/>
    </source>
</evidence>
<feature type="region of interest" description="Disordered" evidence="2">
    <location>
        <begin position="325"/>
        <end position="344"/>
    </location>
</feature>
<keyword evidence="1" id="KW-0245">EGF-like domain</keyword>
<dbReference type="OrthoDB" id="346048at2759"/>
<accession>U6GLR7</accession>
<dbReference type="PROSITE" id="PS50026">
    <property type="entry name" value="EGF_3"/>
    <property type="match status" value="1"/>
</dbReference>